<dbReference type="EMBL" id="GL766317">
    <property type="protein sequence ID" value="EFZ15376.1"/>
    <property type="molecule type" value="Genomic_DNA"/>
</dbReference>
<feature type="non-terminal residue" evidence="1">
    <location>
        <position position="1"/>
    </location>
</feature>
<organism>
    <name type="scientific">Solenopsis invicta</name>
    <name type="common">Red imported fire ant</name>
    <name type="synonym">Solenopsis wagneri</name>
    <dbReference type="NCBI Taxonomy" id="13686"/>
    <lineage>
        <taxon>Eukaryota</taxon>
        <taxon>Metazoa</taxon>
        <taxon>Ecdysozoa</taxon>
        <taxon>Arthropoda</taxon>
        <taxon>Hexapoda</taxon>
        <taxon>Insecta</taxon>
        <taxon>Pterygota</taxon>
        <taxon>Neoptera</taxon>
        <taxon>Endopterygota</taxon>
        <taxon>Hymenoptera</taxon>
        <taxon>Apocrita</taxon>
        <taxon>Aculeata</taxon>
        <taxon>Formicoidea</taxon>
        <taxon>Formicidae</taxon>
        <taxon>Myrmicinae</taxon>
        <taxon>Solenopsis</taxon>
    </lineage>
</organism>
<sequence length="195" mass="22584">GTKLAEIRFQKTESSDLAANWYTTVFWCTNYEYHNVTDKVIFKVKNQGGETYAGGKGESVLDYVMENEEVWEMVRKIKVENRIDSDHFPVKSQGDEQEGKREVKKALKRLKEGKAAESNEISGKVWKYSGERLEEWVWEICDKISKGEDWIKEWCEEIVVPIKKQGEKRWSNIGGNANVDVIQNVRDDSGGKTRR</sequence>
<evidence type="ECO:0000313" key="1">
    <source>
        <dbReference type="EMBL" id="EFZ15376.1"/>
    </source>
</evidence>
<dbReference type="Gene3D" id="3.60.10.10">
    <property type="entry name" value="Endonuclease/exonuclease/phosphatase"/>
    <property type="match status" value="1"/>
</dbReference>
<gene>
    <name evidence="1" type="ORF">SINV_15697</name>
</gene>
<protein>
    <submittedName>
        <fullName evidence="1">Uncharacterized protein</fullName>
    </submittedName>
</protein>
<dbReference type="AlphaFoldDB" id="E9IVM7"/>
<name>E9IVM7_SOLIN</name>
<reference evidence="1" key="1">
    <citation type="journal article" date="2011" name="Proc. Natl. Acad. Sci. U.S.A.">
        <title>The genome of the fire ant Solenopsis invicta.</title>
        <authorList>
            <person name="Wurm Y."/>
            <person name="Wang J."/>
            <person name="Riba-Grognuz O."/>
            <person name="Corona M."/>
            <person name="Nygaard S."/>
            <person name="Hunt B.G."/>
            <person name="Ingram K.K."/>
            <person name="Falquet L."/>
            <person name="Nipitwattanaphon M."/>
            <person name="Gotzek D."/>
            <person name="Dijkstra M.B."/>
            <person name="Oettler J."/>
            <person name="Comtesse F."/>
            <person name="Shih C.J."/>
            <person name="Wu W.J."/>
            <person name="Yang C.C."/>
            <person name="Thomas J."/>
            <person name="Beaudoing E."/>
            <person name="Pradervand S."/>
            <person name="Flegel V."/>
            <person name="Cook E.D."/>
            <person name="Fabbretti R."/>
            <person name="Stockinger H."/>
            <person name="Long L."/>
            <person name="Farmerie W.G."/>
            <person name="Oakey J."/>
            <person name="Boomsma J.J."/>
            <person name="Pamilo P."/>
            <person name="Yi S.V."/>
            <person name="Heinze J."/>
            <person name="Goodisman M.A."/>
            <person name="Farinelli L."/>
            <person name="Harshman K."/>
            <person name="Hulo N."/>
            <person name="Cerutti L."/>
            <person name="Xenarios I."/>
            <person name="Shoemaker D."/>
            <person name="Keller L."/>
        </authorList>
    </citation>
    <scope>NUCLEOTIDE SEQUENCE [LARGE SCALE GENOMIC DNA]</scope>
</reference>
<proteinExistence type="predicted"/>
<dbReference type="HOGENOM" id="CLU_1399535_0_0_1"/>
<accession>E9IVM7</accession>
<feature type="non-terminal residue" evidence="1">
    <location>
        <position position="195"/>
    </location>
</feature>
<dbReference type="InterPro" id="IPR036691">
    <property type="entry name" value="Endo/exonu/phosph_ase_sf"/>
</dbReference>